<keyword evidence="9" id="KW-1185">Reference proteome</keyword>
<evidence type="ECO:0000256" key="7">
    <source>
        <dbReference type="SAM" id="SignalP"/>
    </source>
</evidence>
<dbReference type="Proteomes" id="UP000276254">
    <property type="component" value="Chromosome"/>
</dbReference>
<sequence length="42" mass="4224">MRNKVLTVAILACAFAATACNTVRGAGRDVKSAGSAVEKSAN</sequence>
<keyword evidence="2" id="KW-1003">Cell membrane</keyword>
<dbReference type="Pfam" id="PF08085">
    <property type="entry name" value="Entericidin"/>
    <property type="match status" value="1"/>
</dbReference>
<keyword evidence="3 7" id="KW-0732">Signal</keyword>
<evidence type="ECO:0000313" key="9">
    <source>
        <dbReference type="Proteomes" id="UP000276254"/>
    </source>
</evidence>
<keyword evidence="4" id="KW-0472">Membrane</keyword>
<evidence type="ECO:0000256" key="2">
    <source>
        <dbReference type="ARBA" id="ARBA00022475"/>
    </source>
</evidence>
<evidence type="ECO:0000313" key="8">
    <source>
        <dbReference type="EMBL" id="AYJ87873.1"/>
    </source>
</evidence>
<evidence type="ECO:0000256" key="1">
    <source>
        <dbReference type="ARBA" id="ARBA00010296"/>
    </source>
</evidence>
<comment type="similarity">
    <text evidence="1">Belongs to the EcnA/EcnB lipoprotein family.</text>
</comment>
<accession>A0A494TLH6</accession>
<dbReference type="EMBL" id="CP032829">
    <property type="protein sequence ID" value="AYJ87873.1"/>
    <property type="molecule type" value="Genomic_DNA"/>
</dbReference>
<dbReference type="InterPro" id="IPR012556">
    <property type="entry name" value="Entericidin"/>
</dbReference>
<name>A0A494TLH6_SPHPE</name>
<dbReference type="GO" id="GO:0016020">
    <property type="term" value="C:membrane"/>
    <property type="evidence" value="ECO:0007669"/>
    <property type="project" value="InterPro"/>
</dbReference>
<keyword evidence="5" id="KW-0564">Palmitate</keyword>
<dbReference type="PROSITE" id="PS51257">
    <property type="entry name" value="PROKAR_LIPOPROTEIN"/>
    <property type="match status" value="1"/>
</dbReference>
<organism evidence="8 9">
    <name type="scientific">Sphingomonas paeninsulae</name>
    <dbReference type="NCBI Taxonomy" id="2319844"/>
    <lineage>
        <taxon>Bacteria</taxon>
        <taxon>Pseudomonadati</taxon>
        <taxon>Pseudomonadota</taxon>
        <taxon>Alphaproteobacteria</taxon>
        <taxon>Sphingomonadales</taxon>
        <taxon>Sphingomonadaceae</taxon>
        <taxon>Sphingomonas</taxon>
    </lineage>
</organism>
<proteinExistence type="inferred from homology"/>
<dbReference type="AlphaFoldDB" id="A0A494TLH6"/>
<keyword evidence="6 8" id="KW-0449">Lipoprotein</keyword>
<protein>
    <submittedName>
        <fullName evidence="8">Entericidin A/B family lipoprotein</fullName>
    </submittedName>
</protein>
<gene>
    <name evidence="8" type="ORF">D3Y57_09365</name>
</gene>
<evidence type="ECO:0000256" key="6">
    <source>
        <dbReference type="ARBA" id="ARBA00023288"/>
    </source>
</evidence>
<feature type="chain" id="PRO_5019870763" evidence="7">
    <location>
        <begin position="20"/>
        <end position="42"/>
    </location>
</feature>
<reference evidence="8 9" key="1">
    <citation type="submission" date="2018-09" db="EMBL/GenBank/DDBJ databases">
        <title>Sphingomonas peninsula sp. nov., isolated from fildes peninsula, Antarctic soil.</title>
        <authorList>
            <person name="Yingchao G."/>
        </authorList>
    </citation>
    <scope>NUCLEOTIDE SEQUENCE [LARGE SCALE GENOMIC DNA]</scope>
    <source>
        <strain evidence="8 9">YZ-8</strain>
    </source>
</reference>
<dbReference type="KEGG" id="spha:D3Y57_09365"/>
<dbReference type="RefSeq" id="WP_121155690.1">
    <property type="nucleotide sequence ID" value="NZ_CP032829.1"/>
</dbReference>
<evidence type="ECO:0000256" key="5">
    <source>
        <dbReference type="ARBA" id="ARBA00023139"/>
    </source>
</evidence>
<evidence type="ECO:0000256" key="3">
    <source>
        <dbReference type="ARBA" id="ARBA00022729"/>
    </source>
</evidence>
<evidence type="ECO:0000256" key="4">
    <source>
        <dbReference type="ARBA" id="ARBA00023136"/>
    </source>
</evidence>
<feature type="signal peptide" evidence="7">
    <location>
        <begin position="1"/>
        <end position="19"/>
    </location>
</feature>
<dbReference type="GO" id="GO:0009636">
    <property type="term" value="P:response to toxic substance"/>
    <property type="evidence" value="ECO:0007669"/>
    <property type="project" value="InterPro"/>
</dbReference>